<evidence type="ECO:0000256" key="15">
    <source>
        <dbReference type="RuleBase" id="RU910713"/>
    </source>
</evidence>
<sequence length="409" mass="44964">MNYDAALDQAIGRLHEEGRYRTFIDIERVKGQFPQAVWTRPDGEKQDITVWCGNDYLGMGQHPVVLAAMHEALDAVGAGSGGTRNISGTTIYHKRLEAELADLHGKEAALVFSSAYIANDATLSTLRKLFPGLIIYSDELNHASMIEGIKRFDGAKRIFRHNDLAHLRQLLEADDPTLPKLIAFESIYSMDGDFGPIAAICDLADEFNALTYLDEVHAVGMYGPRGGGVAERDGLMDRIDIFNGTLGKAFGVFGGYIAASAKMVDAIRSYAPGFIFTTSLPPAVAAGAAASIRFLKGAEGQHLRDAQQLHARILKMRLKSLGMPIIDHGSHIVPVHVGHPVHCKMLSDMLLRDYGIYVQPINFPTVPRGTERLRFTPSPVHAPRQIDHLVKAMDRLWSHCALNRQEMSA</sequence>
<proteinExistence type="inferred from homology"/>
<dbReference type="CDD" id="cd06454">
    <property type="entry name" value="KBL_like"/>
    <property type="match status" value="1"/>
</dbReference>
<dbReference type="RefSeq" id="WP_103172937.1">
    <property type="nucleotide sequence ID" value="NZ_BMIV01000007.1"/>
</dbReference>
<comment type="caution">
    <text evidence="17">The sequence shown here is derived from an EMBL/GenBank/DDBJ whole genome shotgun (WGS) entry which is preliminary data.</text>
</comment>
<dbReference type="PANTHER" id="PTHR13693:SF102">
    <property type="entry name" value="2-AMINO-3-KETOBUTYRATE COENZYME A LIGASE, MITOCHONDRIAL"/>
    <property type="match status" value="1"/>
</dbReference>
<evidence type="ECO:0000313" key="17">
    <source>
        <dbReference type="EMBL" id="GGF70173.1"/>
    </source>
</evidence>
<dbReference type="Gene3D" id="3.90.1150.10">
    <property type="entry name" value="Aspartate Aminotransferase, domain 1"/>
    <property type="match status" value="1"/>
</dbReference>
<dbReference type="InterPro" id="IPR004839">
    <property type="entry name" value="Aminotransferase_I/II_large"/>
</dbReference>
<dbReference type="PROSITE" id="PS00599">
    <property type="entry name" value="AA_TRANSFER_CLASS_2"/>
    <property type="match status" value="1"/>
</dbReference>
<dbReference type="Gene3D" id="3.40.640.10">
    <property type="entry name" value="Type I PLP-dependent aspartate aminotransferase-like (Major domain)"/>
    <property type="match status" value="1"/>
</dbReference>
<keyword evidence="9 15" id="KW-0012">Acyltransferase</keyword>
<keyword evidence="18" id="KW-1185">Reference proteome</keyword>
<keyword evidence="6 15" id="KW-0808">Transferase</keyword>
<dbReference type="InterPro" id="IPR015422">
    <property type="entry name" value="PyrdxlP-dep_Trfase_small"/>
</dbReference>
<dbReference type="InterPro" id="IPR010961">
    <property type="entry name" value="4pyrrol_synth_NH2levulA_synth"/>
</dbReference>
<evidence type="ECO:0000256" key="8">
    <source>
        <dbReference type="ARBA" id="ARBA00023133"/>
    </source>
</evidence>
<evidence type="ECO:0000256" key="14">
    <source>
        <dbReference type="RuleBase" id="RU003693"/>
    </source>
</evidence>
<dbReference type="Pfam" id="PF00155">
    <property type="entry name" value="Aminotran_1_2"/>
    <property type="match status" value="1"/>
</dbReference>
<comment type="similarity">
    <text evidence="3 14">Belongs to the class-II pyridoxal-phosphate-dependent aminotransferase family.</text>
</comment>
<evidence type="ECO:0000256" key="13">
    <source>
        <dbReference type="ARBA" id="ARBA00047654"/>
    </source>
</evidence>
<dbReference type="Proteomes" id="UP000640509">
    <property type="component" value="Unassembled WGS sequence"/>
</dbReference>
<evidence type="ECO:0000256" key="10">
    <source>
        <dbReference type="ARBA" id="ARBA00031691"/>
    </source>
</evidence>
<keyword evidence="7 14" id="KW-0663">Pyridoxal phosphate</keyword>
<dbReference type="SUPFAM" id="SSF53383">
    <property type="entry name" value="PLP-dependent transferases"/>
    <property type="match status" value="1"/>
</dbReference>
<dbReference type="PANTHER" id="PTHR13693">
    <property type="entry name" value="CLASS II AMINOTRANSFERASE/8-AMINO-7-OXONONANOATE SYNTHASE"/>
    <property type="match status" value="1"/>
</dbReference>
<dbReference type="EMBL" id="BMIV01000007">
    <property type="protein sequence ID" value="GGF70173.1"/>
    <property type="molecule type" value="Genomic_DNA"/>
</dbReference>
<evidence type="ECO:0000313" key="18">
    <source>
        <dbReference type="Proteomes" id="UP000640509"/>
    </source>
</evidence>
<protein>
    <recommendedName>
        <fullName evidence="5 15">5-aminolevulinate synthase</fullName>
        <ecNumber evidence="5 15">2.3.1.37</ecNumber>
    </recommendedName>
    <alternativeName>
        <fullName evidence="10 15">5-aminolevulinic acid synthase</fullName>
    </alternativeName>
    <alternativeName>
        <fullName evidence="11 15">Delta-ALA synthase</fullName>
    </alternativeName>
    <alternativeName>
        <fullName evidence="12 15">Delta-aminolevulinate synthase</fullName>
    </alternativeName>
</protein>
<evidence type="ECO:0000256" key="3">
    <source>
        <dbReference type="ARBA" id="ARBA00008392"/>
    </source>
</evidence>
<gene>
    <name evidence="17" type="primary">hemA</name>
    <name evidence="17" type="ORF">GCM10011402_23360</name>
</gene>
<evidence type="ECO:0000256" key="4">
    <source>
        <dbReference type="ARBA" id="ARBA00011738"/>
    </source>
</evidence>
<evidence type="ECO:0000256" key="5">
    <source>
        <dbReference type="ARBA" id="ARBA00013257"/>
    </source>
</evidence>
<dbReference type="InterPro" id="IPR001917">
    <property type="entry name" value="Aminotrans_II_pyridoxalP_BS"/>
</dbReference>
<dbReference type="InterPro" id="IPR015424">
    <property type="entry name" value="PyrdxlP-dep_Trfase"/>
</dbReference>
<evidence type="ECO:0000256" key="1">
    <source>
        <dbReference type="ARBA" id="ARBA00001933"/>
    </source>
</evidence>
<evidence type="ECO:0000256" key="2">
    <source>
        <dbReference type="ARBA" id="ARBA00005029"/>
    </source>
</evidence>
<accession>A0ABQ1VJ22</accession>
<evidence type="ECO:0000256" key="11">
    <source>
        <dbReference type="ARBA" id="ARBA00031945"/>
    </source>
</evidence>
<comment type="subunit">
    <text evidence="4">Homodimer.</text>
</comment>
<evidence type="ECO:0000256" key="12">
    <source>
        <dbReference type="ARBA" id="ARBA00032773"/>
    </source>
</evidence>
<dbReference type="InterPro" id="IPR050087">
    <property type="entry name" value="AON_synthase_class-II"/>
</dbReference>
<name>A0ABQ1VJ22_9RHOB</name>
<comment type="catalytic activity">
    <reaction evidence="13 15">
        <text>succinyl-CoA + glycine + H(+) = 5-aminolevulinate + CO2 + CoA</text>
        <dbReference type="Rhea" id="RHEA:12921"/>
        <dbReference type="ChEBI" id="CHEBI:15378"/>
        <dbReference type="ChEBI" id="CHEBI:16526"/>
        <dbReference type="ChEBI" id="CHEBI:57287"/>
        <dbReference type="ChEBI" id="CHEBI:57292"/>
        <dbReference type="ChEBI" id="CHEBI:57305"/>
        <dbReference type="ChEBI" id="CHEBI:356416"/>
        <dbReference type="EC" id="2.3.1.37"/>
    </reaction>
</comment>
<dbReference type="EC" id="2.3.1.37" evidence="5 15"/>
<evidence type="ECO:0000259" key="16">
    <source>
        <dbReference type="Pfam" id="PF00155"/>
    </source>
</evidence>
<comment type="pathway">
    <text evidence="2 15">Porphyrin-containing compound metabolism; protoporphyrin-IX biosynthesis; 5-aminolevulinate from glycine: step 1/1.</text>
</comment>
<feature type="domain" description="Aminotransferase class I/classII large" evidence="16">
    <location>
        <begin position="47"/>
        <end position="392"/>
    </location>
</feature>
<evidence type="ECO:0000256" key="6">
    <source>
        <dbReference type="ARBA" id="ARBA00022679"/>
    </source>
</evidence>
<evidence type="ECO:0000256" key="7">
    <source>
        <dbReference type="ARBA" id="ARBA00022898"/>
    </source>
</evidence>
<reference evidence="18" key="1">
    <citation type="journal article" date="2019" name="Int. J. Syst. Evol. Microbiol.">
        <title>The Global Catalogue of Microorganisms (GCM) 10K type strain sequencing project: providing services to taxonomists for standard genome sequencing and annotation.</title>
        <authorList>
            <consortium name="The Broad Institute Genomics Platform"/>
            <consortium name="The Broad Institute Genome Sequencing Center for Infectious Disease"/>
            <person name="Wu L."/>
            <person name="Ma J."/>
        </authorList>
    </citation>
    <scope>NUCLEOTIDE SEQUENCE [LARGE SCALE GENOMIC DNA]</scope>
    <source>
        <strain evidence="18">CGMCC 1.15419</strain>
    </source>
</reference>
<evidence type="ECO:0000256" key="9">
    <source>
        <dbReference type="ARBA" id="ARBA00023315"/>
    </source>
</evidence>
<organism evidence="17 18">
    <name type="scientific">Paracoccus acridae</name>
    <dbReference type="NCBI Taxonomy" id="1795310"/>
    <lineage>
        <taxon>Bacteria</taxon>
        <taxon>Pseudomonadati</taxon>
        <taxon>Pseudomonadota</taxon>
        <taxon>Alphaproteobacteria</taxon>
        <taxon>Rhodobacterales</taxon>
        <taxon>Paracoccaceae</taxon>
        <taxon>Paracoccus</taxon>
    </lineage>
</organism>
<comment type="cofactor">
    <cofactor evidence="1 14">
        <name>pyridoxal 5'-phosphate</name>
        <dbReference type="ChEBI" id="CHEBI:597326"/>
    </cofactor>
</comment>
<dbReference type="NCBIfam" id="TIGR01821">
    <property type="entry name" value="5aminolev_synth"/>
    <property type="match status" value="1"/>
</dbReference>
<keyword evidence="8 15" id="KW-0350">Heme biosynthesis</keyword>
<dbReference type="InterPro" id="IPR015421">
    <property type="entry name" value="PyrdxlP-dep_Trfase_major"/>
</dbReference>